<evidence type="ECO:0000256" key="5">
    <source>
        <dbReference type="ARBA" id="ARBA00022824"/>
    </source>
</evidence>
<keyword evidence="3" id="KW-0813">Transport</keyword>
<comment type="subcellular location">
    <subcellularLocation>
        <location evidence="1">Endoplasmic reticulum membrane</location>
        <topology evidence="1">Single-pass type IV membrane protein</topology>
    </subcellularLocation>
</comment>
<feature type="region of interest" description="Disordered" evidence="10">
    <location>
        <begin position="103"/>
        <end position="171"/>
    </location>
</feature>
<evidence type="ECO:0000256" key="2">
    <source>
        <dbReference type="ARBA" id="ARBA00007891"/>
    </source>
</evidence>
<evidence type="ECO:0000256" key="4">
    <source>
        <dbReference type="ARBA" id="ARBA00022692"/>
    </source>
</evidence>
<dbReference type="GO" id="GO:0031201">
    <property type="term" value="C:SNARE complex"/>
    <property type="evidence" value="ECO:0007669"/>
    <property type="project" value="TreeGrafter"/>
</dbReference>
<dbReference type="GO" id="GO:0005484">
    <property type="term" value="F:SNAP receptor activity"/>
    <property type="evidence" value="ECO:0007669"/>
    <property type="project" value="TreeGrafter"/>
</dbReference>
<keyword evidence="7" id="KW-0653">Protein transport</keyword>
<dbReference type="EMBL" id="QGMG01000109">
    <property type="protein sequence ID" value="TVY57163.1"/>
    <property type="molecule type" value="Genomic_DNA"/>
</dbReference>
<comment type="caution">
    <text evidence="12">The sequence shown here is derived from an EMBL/GenBank/DDBJ whole genome shotgun (WGS) entry which is preliminary data.</text>
</comment>
<evidence type="ECO:0000256" key="7">
    <source>
        <dbReference type="ARBA" id="ARBA00022927"/>
    </source>
</evidence>
<accession>A0A7D8YX32</accession>
<evidence type="ECO:0000256" key="10">
    <source>
        <dbReference type="SAM" id="MobiDB-lite"/>
    </source>
</evidence>
<dbReference type="Pfam" id="PF09753">
    <property type="entry name" value="Use1"/>
    <property type="match status" value="1"/>
</dbReference>
<dbReference type="GO" id="GO:0006890">
    <property type="term" value="P:retrograde vesicle-mediated transport, Golgi to endoplasmic reticulum"/>
    <property type="evidence" value="ECO:0007669"/>
    <property type="project" value="TreeGrafter"/>
</dbReference>
<proteinExistence type="inferred from homology"/>
<dbReference type="AlphaFoldDB" id="A0A7D8YX32"/>
<keyword evidence="9 11" id="KW-0472">Membrane</keyword>
<dbReference type="InterPro" id="IPR019150">
    <property type="entry name" value="Vesicle_transport_protein_Use1"/>
</dbReference>
<comment type="similarity">
    <text evidence="2">Belongs to the USE1 family.</text>
</comment>
<feature type="transmembrane region" description="Helical" evidence="11">
    <location>
        <begin position="277"/>
        <end position="300"/>
    </location>
</feature>
<dbReference type="OrthoDB" id="3231855at2759"/>
<reference evidence="12 13" key="1">
    <citation type="submission" date="2018-05" db="EMBL/GenBank/DDBJ databases">
        <title>Whole genome sequencing for identification of molecular markers to develop diagnostic detection tools for the regulated plant pathogen Lachnellula willkommii.</title>
        <authorList>
            <person name="Giroux E."/>
            <person name="Bilodeau G."/>
        </authorList>
    </citation>
    <scope>NUCLEOTIDE SEQUENCE [LARGE SCALE GENOMIC DNA]</scope>
    <source>
        <strain evidence="12 13">CBS 625.97</strain>
    </source>
</reference>
<dbReference type="GO" id="GO:0015031">
    <property type="term" value="P:protein transport"/>
    <property type="evidence" value="ECO:0007669"/>
    <property type="project" value="UniProtKB-KW"/>
</dbReference>
<organism evidence="12 13">
    <name type="scientific">Lachnellula cervina</name>
    <dbReference type="NCBI Taxonomy" id="1316786"/>
    <lineage>
        <taxon>Eukaryota</taxon>
        <taxon>Fungi</taxon>
        <taxon>Dikarya</taxon>
        <taxon>Ascomycota</taxon>
        <taxon>Pezizomycotina</taxon>
        <taxon>Leotiomycetes</taxon>
        <taxon>Helotiales</taxon>
        <taxon>Lachnaceae</taxon>
        <taxon>Lachnellula</taxon>
    </lineage>
</organism>
<gene>
    <name evidence="12" type="ORF">LCER1_G002588</name>
</gene>
<dbReference type="PANTHER" id="PTHR13050:SF7">
    <property type="entry name" value="VESICLE TRANSPORT PROTEIN USE1"/>
    <property type="match status" value="1"/>
</dbReference>
<keyword evidence="6" id="KW-0931">ER-Golgi transport</keyword>
<evidence type="ECO:0000313" key="12">
    <source>
        <dbReference type="EMBL" id="TVY57163.1"/>
    </source>
</evidence>
<keyword evidence="4 11" id="KW-0812">Transmembrane</keyword>
<evidence type="ECO:0000256" key="6">
    <source>
        <dbReference type="ARBA" id="ARBA00022892"/>
    </source>
</evidence>
<dbReference type="PANTHER" id="PTHR13050">
    <property type="entry name" value="USE1-LIKE PROTEIN"/>
    <property type="match status" value="1"/>
</dbReference>
<sequence length="306" mass="33235">MARTSIAASGSDPTTITLTRLLTRLHQTLIIPNEATETKLHTSSIEREKLGTSIEYANSLLLELEQEALNIKNPNKKQETQAGLFRKRDLILRLEERLGEYEDAGNHDEALEEGDSSEGEDLLGANTPSSSPSRASAPSPIQVPEPISALDSQPSIQPQPQPQTETESTLRARNPTLFEARSELLGASSATSTSPPITSTTEALLTHNRTEQEALTTSLLSMASALKSSSKAFSSSLESEKDIVDRAAEGMDKNTTGLEQASRKMGMLRSMSEGRGWWGRILLYAWIAGLAVLAFALVFVGPKLRF</sequence>
<dbReference type="GO" id="GO:0005789">
    <property type="term" value="C:endoplasmic reticulum membrane"/>
    <property type="evidence" value="ECO:0007669"/>
    <property type="project" value="UniProtKB-SubCell"/>
</dbReference>
<evidence type="ECO:0000313" key="13">
    <source>
        <dbReference type="Proteomes" id="UP000481288"/>
    </source>
</evidence>
<feature type="compositionally biased region" description="Acidic residues" evidence="10">
    <location>
        <begin position="110"/>
        <end position="121"/>
    </location>
</feature>
<evidence type="ECO:0008006" key="14">
    <source>
        <dbReference type="Google" id="ProtNLM"/>
    </source>
</evidence>
<protein>
    <recommendedName>
        <fullName evidence="14">Synaptobrevin</fullName>
    </recommendedName>
</protein>
<keyword evidence="5" id="KW-0256">Endoplasmic reticulum</keyword>
<keyword evidence="13" id="KW-1185">Reference proteome</keyword>
<dbReference type="Proteomes" id="UP000481288">
    <property type="component" value="Unassembled WGS sequence"/>
</dbReference>
<feature type="compositionally biased region" description="Low complexity" evidence="10">
    <location>
        <begin position="128"/>
        <end position="140"/>
    </location>
</feature>
<feature type="compositionally biased region" description="Low complexity" evidence="10">
    <location>
        <begin position="152"/>
        <end position="169"/>
    </location>
</feature>
<evidence type="ECO:0000256" key="9">
    <source>
        <dbReference type="ARBA" id="ARBA00023136"/>
    </source>
</evidence>
<evidence type="ECO:0000256" key="11">
    <source>
        <dbReference type="SAM" id="Phobius"/>
    </source>
</evidence>
<evidence type="ECO:0000256" key="8">
    <source>
        <dbReference type="ARBA" id="ARBA00022989"/>
    </source>
</evidence>
<evidence type="ECO:0000256" key="1">
    <source>
        <dbReference type="ARBA" id="ARBA00004163"/>
    </source>
</evidence>
<evidence type="ECO:0000256" key="3">
    <source>
        <dbReference type="ARBA" id="ARBA00022448"/>
    </source>
</evidence>
<keyword evidence="8 11" id="KW-1133">Transmembrane helix</keyword>
<name>A0A7D8YX32_9HELO</name>